<evidence type="ECO:0000256" key="1">
    <source>
        <dbReference type="SAM" id="MobiDB-lite"/>
    </source>
</evidence>
<reference evidence="2" key="1">
    <citation type="submission" date="2016-04" db="EMBL/GenBank/DDBJ databases">
        <authorList>
            <person name="Nguyen H.D."/>
            <person name="Samba Siva P."/>
            <person name="Cullis J."/>
            <person name="Levesque C.A."/>
            <person name="Hambleton S."/>
        </authorList>
    </citation>
    <scope>NUCLEOTIDE SEQUENCE</scope>
    <source>
        <strain evidence="2">DAOMC 236426</strain>
    </source>
</reference>
<sequence>MAAIYKPRRSQRVVSRTVNAHGFVETLTQGGTTYTKSGLHRDTVGPGLSEIVSTQGGSWRLQDPSDDSEGEDEDVMPPMPPVSNTLSSTASLLWGSSPPPSSYFEPSAASLQRATPCRSFFEPSPVSVQRASSSSRRSRQR</sequence>
<evidence type="ECO:0000313" key="3">
    <source>
        <dbReference type="Proteomes" id="UP000077684"/>
    </source>
</evidence>
<keyword evidence="3" id="KW-1185">Reference proteome</keyword>
<comment type="caution">
    <text evidence="2">The sequence shown here is derived from an EMBL/GenBank/DDBJ whole genome shotgun (WGS) entry which is preliminary data.</text>
</comment>
<feature type="region of interest" description="Disordered" evidence="1">
    <location>
        <begin position="31"/>
        <end position="141"/>
    </location>
</feature>
<feature type="compositionally biased region" description="Acidic residues" evidence="1">
    <location>
        <begin position="64"/>
        <end position="75"/>
    </location>
</feature>
<dbReference type="Proteomes" id="UP000077684">
    <property type="component" value="Unassembled WGS sequence"/>
</dbReference>
<proteinExistence type="predicted"/>
<dbReference type="AlphaFoldDB" id="A0A8X7MKZ4"/>
<feature type="compositionally biased region" description="Polar residues" evidence="1">
    <location>
        <begin position="82"/>
        <end position="91"/>
    </location>
</feature>
<protein>
    <submittedName>
        <fullName evidence="2">Uncharacterized protein</fullName>
    </submittedName>
</protein>
<reference evidence="2" key="2">
    <citation type="journal article" date="2019" name="IMA Fungus">
        <title>Genome sequencing and comparison of five Tilletia species to identify candidate genes for the detection of regulated species infecting wheat.</title>
        <authorList>
            <person name="Nguyen H.D.T."/>
            <person name="Sultana T."/>
            <person name="Kesanakurti P."/>
            <person name="Hambleton S."/>
        </authorList>
    </citation>
    <scope>NUCLEOTIDE SEQUENCE</scope>
    <source>
        <strain evidence="2">DAOMC 236426</strain>
    </source>
</reference>
<dbReference type="EMBL" id="LWDE02001519">
    <property type="protein sequence ID" value="KAE8240134.1"/>
    <property type="molecule type" value="Genomic_DNA"/>
</dbReference>
<organism evidence="2 3">
    <name type="scientific">Tilletia controversa</name>
    <name type="common">dwarf bunt fungus</name>
    <dbReference type="NCBI Taxonomy" id="13291"/>
    <lineage>
        <taxon>Eukaryota</taxon>
        <taxon>Fungi</taxon>
        <taxon>Dikarya</taxon>
        <taxon>Basidiomycota</taxon>
        <taxon>Ustilaginomycotina</taxon>
        <taxon>Exobasidiomycetes</taxon>
        <taxon>Tilletiales</taxon>
        <taxon>Tilletiaceae</taxon>
        <taxon>Tilletia</taxon>
    </lineage>
</organism>
<name>A0A8X7MKZ4_9BASI</name>
<gene>
    <name evidence="2" type="ORF">A4X06_0g7896</name>
</gene>
<accession>A0A8X7MKZ4</accession>
<evidence type="ECO:0000313" key="2">
    <source>
        <dbReference type="EMBL" id="KAE8240134.1"/>
    </source>
</evidence>
<feature type="compositionally biased region" description="Low complexity" evidence="1">
    <location>
        <begin position="123"/>
        <end position="135"/>
    </location>
</feature>